<dbReference type="Gene3D" id="3.40.50.150">
    <property type="entry name" value="Vaccinia Virus protein VP39"/>
    <property type="match status" value="1"/>
</dbReference>
<evidence type="ECO:0000313" key="1">
    <source>
        <dbReference type="EMBL" id="MBC8530043.1"/>
    </source>
</evidence>
<keyword evidence="1" id="KW-0808">Transferase</keyword>
<evidence type="ECO:0000313" key="2">
    <source>
        <dbReference type="Proteomes" id="UP000654279"/>
    </source>
</evidence>
<accession>A0A926HNC4</accession>
<dbReference type="AlphaFoldDB" id="A0A926HNC4"/>
<dbReference type="GO" id="GO:0160105">
    <property type="term" value="F:tRNA (adenine(22)-N1)-methyltransferase activity"/>
    <property type="evidence" value="ECO:0007669"/>
    <property type="project" value="InterPro"/>
</dbReference>
<proteinExistence type="predicted"/>
<dbReference type="SUPFAM" id="SSF53335">
    <property type="entry name" value="S-adenosyl-L-methionine-dependent methyltransferases"/>
    <property type="match status" value="1"/>
</dbReference>
<dbReference type="Proteomes" id="UP000654279">
    <property type="component" value="Unassembled WGS sequence"/>
</dbReference>
<dbReference type="PIRSF" id="PIRSF018637">
    <property type="entry name" value="TrmK"/>
    <property type="match status" value="1"/>
</dbReference>
<dbReference type="EMBL" id="JACRSO010000006">
    <property type="protein sequence ID" value="MBC8530043.1"/>
    <property type="molecule type" value="Genomic_DNA"/>
</dbReference>
<keyword evidence="1" id="KW-0489">Methyltransferase</keyword>
<organism evidence="1 2">
    <name type="scientific">Luoshenia tenuis</name>
    <dbReference type="NCBI Taxonomy" id="2763654"/>
    <lineage>
        <taxon>Bacteria</taxon>
        <taxon>Bacillati</taxon>
        <taxon>Bacillota</taxon>
        <taxon>Clostridia</taxon>
        <taxon>Christensenellales</taxon>
        <taxon>Christensenellaceae</taxon>
        <taxon>Luoshenia</taxon>
    </lineage>
</organism>
<dbReference type="PANTHER" id="PTHR38451">
    <property type="entry name" value="TRNA (ADENINE(22)-N(1))-METHYLTRANSFERASE"/>
    <property type="match status" value="1"/>
</dbReference>
<reference evidence="1" key="1">
    <citation type="submission" date="2020-08" db="EMBL/GenBank/DDBJ databases">
        <title>Genome public.</title>
        <authorList>
            <person name="Liu C."/>
            <person name="Sun Q."/>
        </authorList>
    </citation>
    <scope>NUCLEOTIDE SEQUENCE</scope>
    <source>
        <strain evidence="1">NSJ-44</strain>
    </source>
</reference>
<gene>
    <name evidence="1" type="ORF">H8699_11435</name>
</gene>
<dbReference type="InterPro" id="IPR006901">
    <property type="entry name" value="TrmK"/>
</dbReference>
<keyword evidence="2" id="KW-1185">Reference proteome</keyword>
<sequence>MRNQRAEALQPRLLTVAGMLEKDGALLDVGSNHGRLCAYLAATGWKGRLIASDISAPSLDRARQRFQRLGLEGRIELRNGDGLQVVAPGEVNACVIAGMGGRTIAKILEDAPRGVAETLTLMLQPQSHLSQLRHYLWTHGWRIQRERLSRDAGRFYVVLRAVPGQEEPYTPVEEALGRRLLADGDPLLQTYLSWNLQVLCAKREGMANSRHNKREELERIDALIARCREG</sequence>
<protein>
    <submittedName>
        <fullName evidence="1">SAM-dependent methyltransferase</fullName>
    </submittedName>
</protein>
<dbReference type="GO" id="GO:0032259">
    <property type="term" value="P:methylation"/>
    <property type="evidence" value="ECO:0007669"/>
    <property type="project" value="UniProtKB-KW"/>
</dbReference>
<name>A0A926HNC4_9FIRM</name>
<dbReference type="PANTHER" id="PTHR38451:SF1">
    <property type="entry name" value="TRNA (ADENINE(22)-N(1))-METHYLTRANSFERASE"/>
    <property type="match status" value="1"/>
</dbReference>
<dbReference type="InterPro" id="IPR029063">
    <property type="entry name" value="SAM-dependent_MTases_sf"/>
</dbReference>
<comment type="caution">
    <text evidence="1">The sequence shown here is derived from an EMBL/GenBank/DDBJ whole genome shotgun (WGS) entry which is preliminary data.</text>
</comment>
<dbReference type="CDD" id="cd02440">
    <property type="entry name" value="AdoMet_MTases"/>
    <property type="match status" value="1"/>
</dbReference>
<dbReference type="Pfam" id="PF12847">
    <property type="entry name" value="Methyltransf_18"/>
    <property type="match status" value="1"/>
</dbReference>
<dbReference type="RefSeq" id="WP_249285809.1">
    <property type="nucleotide sequence ID" value="NZ_JACRSO010000006.1"/>
</dbReference>